<evidence type="ECO:0000313" key="3">
    <source>
        <dbReference type="Proteomes" id="UP000401081"/>
    </source>
</evidence>
<reference evidence="2 3" key="1">
    <citation type="submission" date="2019-03" db="EMBL/GenBank/DDBJ databases">
        <authorList>
            <consortium name="Pathogen Informatics"/>
        </authorList>
    </citation>
    <scope>NUCLEOTIDE SEQUENCE [LARGE SCALE GENOMIC DNA]</scope>
    <source>
        <strain evidence="2 3">NCTC12993</strain>
    </source>
</reference>
<name>A0A485B034_KLUCR</name>
<protein>
    <submittedName>
        <fullName evidence="2">Histidine transport system permease protein hisM</fullName>
    </submittedName>
</protein>
<evidence type="ECO:0000256" key="1">
    <source>
        <dbReference type="SAM" id="Phobius"/>
    </source>
</evidence>
<dbReference type="EMBL" id="CAADJD010000018">
    <property type="protein sequence ID" value="VFS64858.1"/>
    <property type="molecule type" value="Genomic_DNA"/>
</dbReference>
<gene>
    <name evidence="2" type="primary">hisM_1</name>
    <name evidence="2" type="ORF">NCTC12993_03379</name>
</gene>
<sequence length="52" mass="6059">MIEIIQEYWKALLWSDGYRFTGVAITLWLLVLSVVMGGLYGPIPRYCPRLQQ</sequence>
<keyword evidence="3" id="KW-1185">Reference proteome</keyword>
<dbReference type="AlphaFoldDB" id="A0A485B034"/>
<proteinExistence type="predicted"/>
<organism evidence="2 3">
    <name type="scientific">Kluyvera cryocrescens</name>
    <name type="common">Kluyvera citrophila</name>
    <dbReference type="NCBI Taxonomy" id="580"/>
    <lineage>
        <taxon>Bacteria</taxon>
        <taxon>Pseudomonadati</taxon>
        <taxon>Pseudomonadota</taxon>
        <taxon>Gammaproteobacteria</taxon>
        <taxon>Enterobacterales</taxon>
        <taxon>Enterobacteriaceae</taxon>
        <taxon>Kluyvera</taxon>
    </lineage>
</organism>
<keyword evidence="1" id="KW-1133">Transmembrane helix</keyword>
<keyword evidence="1" id="KW-0812">Transmembrane</keyword>
<evidence type="ECO:0000313" key="2">
    <source>
        <dbReference type="EMBL" id="VFS64858.1"/>
    </source>
</evidence>
<keyword evidence="1" id="KW-0472">Membrane</keyword>
<dbReference type="Proteomes" id="UP000401081">
    <property type="component" value="Unassembled WGS sequence"/>
</dbReference>
<accession>A0A485B034</accession>
<feature type="transmembrane region" description="Helical" evidence="1">
    <location>
        <begin position="20"/>
        <end position="43"/>
    </location>
</feature>